<evidence type="ECO:0000313" key="1">
    <source>
        <dbReference type="EMBL" id="EIE81063.1"/>
    </source>
</evidence>
<dbReference type="GeneID" id="93612739"/>
<reference evidence="1 2" key="1">
    <citation type="journal article" date="2009" name="PLoS Genet.">
        <title>Genomic analysis of the basal lineage fungus Rhizopus oryzae reveals a whole-genome duplication.</title>
        <authorList>
            <person name="Ma L.-J."/>
            <person name="Ibrahim A.S."/>
            <person name="Skory C."/>
            <person name="Grabherr M.G."/>
            <person name="Burger G."/>
            <person name="Butler M."/>
            <person name="Elias M."/>
            <person name="Idnurm A."/>
            <person name="Lang B.F."/>
            <person name="Sone T."/>
            <person name="Abe A."/>
            <person name="Calvo S.E."/>
            <person name="Corrochano L.M."/>
            <person name="Engels R."/>
            <person name="Fu J."/>
            <person name="Hansberg W."/>
            <person name="Kim J.-M."/>
            <person name="Kodira C.D."/>
            <person name="Koehrsen M.J."/>
            <person name="Liu B."/>
            <person name="Miranda-Saavedra D."/>
            <person name="O'Leary S."/>
            <person name="Ortiz-Castellanos L."/>
            <person name="Poulter R."/>
            <person name="Rodriguez-Romero J."/>
            <person name="Ruiz-Herrera J."/>
            <person name="Shen Y.-Q."/>
            <person name="Zeng Q."/>
            <person name="Galagan J."/>
            <person name="Birren B.W."/>
            <person name="Cuomo C.A."/>
            <person name="Wickes B.L."/>
        </authorList>
    </citation>
    <scope>NUCLEOTIDE SEQUENCE [LARGE SCALE GENOMIC DNA]</scope>
    <source>
        <strain evidence="2">RA 99-880 / ATCC MYA-4621 / FGSC 9543 / NRRL 43880</strain>
    </source>
</reference>
<sequence>MNILGLLVLQNLGFYLGDNIRLYIQLQANAILAKTRCYTMSLIYIYYRDDNKSHSEGH</sequence>
<name>I1BXY3_RHIO9</name>
<dbReference type="VEuPathDB" id="FungiDB:RO3G_05768"/>
<keyword evidence="2" id="KW-1185">Reference proteome</keyword>
<evidence type="ECO:0000313" key="2">
    <source>
        <dbReference type="Proteomes" id="UP000009138"/>
    </source>
</evidence>
<protein>
    <submittedName>
        <fullName evidence="1">Uncharacterized protein</fullName>
    </submittedName>
</protein>
<dbReference type="Proteomes" id="UP000009138">
    <property type="component" value="Unassembled WGS sequence"/>
</dbReference>
<dbReference type="RefSeq" id="XP_067516459.1">
    <property type="nucleotide sequence ID" value="XM_067660358.1"/>
</dbReference>
<proteinExistence type="predicted"/>
<dbReference type="EMBL" id="CH476735">
    <property type="protein sequence ID" value="EIE81063.1"/>
    <property type="molecule type" value="Genomic_DNA"/>
</dbReference>
<gene>
    <name evidence="1" type="ORF">RO3G_05768</name>
</gene>
<accession>I1BXY3</accession>
<dbReference type="InParanoid" id="I1BXY3"/>
<organism evidence="1 2">
    <name type="scientific">Rhizopus delemar (strain RA 99-880 / ATCC MYA-4621 / FGSC 9543 / NRRL 43880)</name>
    <name type="common">Mucormycosis agent</name>
    <name type="synonym">Rhizopus arrhizus var. delemar</name>
    <dbReference type="NCBI Taxonomy" id="246409"/>
    <lineage>
        <taxon>Eukaryota</taxon>
        <taxon>Fungi</taxon>
        <taxon>Fungi incertae sedis</taxon>
        <taxon>Mucoromycota</taxon>
        <taxon>Mucoromycotina</taxon>
        <taxon>Mucoromycetes</taxon>
        <taxon>Mucorales</taxon>
        <taxon>Mucorineae</taxon>
        <taxon>Rhizopodaceae</taxon>
        <taxon>Rhizopus</taxon>
    </lineage>
</organism>
<dbReference type="AlphaFoldDB" id="I1BXY3"/>